<evidence type="ECO:0000313" key="2">
    <source>
        <dbReference type="Proteomes" id="UP000708208"/>
    </source>
</evidence>
<feature type="non-terminal residue" evidence="1">
    <location>
        <position position="1"/>
    </location>
</feature>
<dbReference type="AlphaFoldDB" id="A0A8J2LGL6"/>
<accession>A0A8J2LGL6</accession>
<gene>
    <name evidence="1" type="ORF">AFUS01_LOCUS41360</name>
</gene>
<dbReference type="EMBL" id="CAJVCH010561215">
    <property type="protein sequence ID" value="CAG7831626.1"/>
    <property type="molecule type" value="Genomic_DNA"/>
</dbReference>
<proteinExistence type="predicted"/>
<comment type="caution">
    <text evidence="1">The sequence shown here is derived from an EMBL/GenBank/DDBJ whole genome shotgun (WGS) entry which is preliminary data.</text>
</comment>
<keyword evidence="2" id="KW-1185">Reference proteome</keyword>
<organism evidence="1 2">
    <name type="scientific">Allacma fusca</name>
    <dbReference type="NCBI Taxonomy" id="39272"/>
    <lineage>
        <taxon>Eukaryota</taxon>
        <taxon>Metazoa</taxon>
        <taxon>Ecdysozoa</taxon>
        <taxon>Arthropoda</taxon>
        <taxon>Hexapoda</taxon>
        <taxon>Collembola</taxon>
        <taxon>Symphypleona</taxon>
        <taxon>Sminthuridae</taxon>
        <taxon>Allacma</taxon>
    </lineage>
</organism>
<protein>
    <submittedName>
        <fullName evidence="1">Uncharacterized protein</fullName>
    </submittedName>
</protein>
<dbReference type="Proteomes" id="UP000708208">
    <property type="component" value="Unassembled WGS sequence"/>
</dbReference>
<reference evidence="1" key="1">
    <citation type="submission" date="2021-06" db="EMBL/GenBank/DDBJ databases">
        <authorList>
            <person name="Hodson N. C."/>
            <person name="Mongue J. A."/>
            <person name="Jaron S. K."/>
        </authorList>
    </citation>
    <scope>NUCLEOTIDE SEQUENCE</scope>
</reference>
<name>A0A8J2LGL6_9HEXA</name>
<evidence type="ECO:0000313" key="1">
    <source>
        <dbReference type="EMBL" id="CAG7831626.1"/>
    </source>
</evidence>
<sequence>MLINERRKVEAMFSYEIDSTDFAFVVGMQVEDDFNCINNLFAAAFLQLPAFSGPNELQSLMGRHGSHWNTHRHWKYAAAEKGVQLIQMGNIRAEISMTKELQSRLKIII</sequence>